<dbReference type="Proteomes" id="UP000635387">
    <property type="component" value="Unassembled WGS sequence"/>
</dbReference>
<comment type="caution">
    <text evidence="2">The sequence shown here is derived from an EMBL/GenBank/DDBJ whole genome shotgun (WGS) entry which is preliminary data.</text>
</comment>
<protein>
    <submittedName>
        <fullName evidence="2">Uncharacterized protein</fullName>
    </submittedName>
</protein>
<evidence type="ECO:0000313" key="2">
    <source>
        <dbReference type="EMBL" id="GHH14701.1"/>
    </source>
</evidence>
<sequence>MHAASVNPATKATNATRDRPVAPQTLMHAARFAWYQPQRLAIVCLTGCNACGRMAESVPARR</sequence>
<name>A0ABQ3LHQ1_9PSEU</name>
<gene>
    <name evidence="2" type="ORF">GCM10017790_28320</name>
</gene>
<organism evidence="2 3">
    <name type="scientific">Amycolatopsis oliviviridis</name>
    <dbReference type="NCBI Taxonomy" id="1471590"/>
    <lineage>
        <taxon>Bacteria</taxon>
        <taxon>Bacillati</taxon>
        <taxon>Actinomycetota</taxon>
        <taxon>Actinomycetes</taxon>
        <taxon>Pseudonocardiales</taxon>
        <taxon>Pseudonocardiaceae</taxon>
        <taxon>Amycolatopsis</taxon>
    </lineage>
</organism>
<accession>A0ABQ3LHQ1</accession>
<keyword evidence="3" id="KW-1185">Reference proteome</keyword>
<proteinExistence type="predicted"/>
<feature type="region of interest" description="Disordered" evidence="1">
    <location>
        <begin position="1"/>
        <end position="21"/>
    </location>
</feature>
<evidence type="ECO:0000256" key="1">
    <source>
        <dbReference type="SAM" id="MobiDB-lite"/>
    </source>
</evidence>
<dbReference type="EMBL" id="BNAY01000003">
    <property type="protein sequence ID" value="GHH14701.1"/>
    <property type="molecule type" value="Genomic_DNA"/>
</dbReference>
<evidence type="ECO:0000313" key="3">
    <source>
        <dbReference type="Proteomes" id="UP000635387"/>
    </source>
</evidence>
<reference evidence="3" key="1">
    <citation type="journal article" date="2019" name="Int. J. Syst. Evol. Microbiol.">
        <title>The Global Catalogue of Microorganisms (GCM) 10K type strain sequencing project: providing services to taxonomists for standard genome sequencing and annotation.</title>
        <authorList>
            <consortium name="The Broad Institute Genomics Platform"/>
            <consortium name="The Broad Institute Genome Sequencing Center for Infectious Disease"/>
            <person name="Wu L."/>
            <person name="Ma J."/>
        </authorList>
    </citation>
    <scope>NUCLEOTIDE SEQUENCE [LARGE SCALE GENOMIC DNA]</scope>
    <source>
        <strain evidence="3">CGMCC 4.7683</strain>
    </source>
</reference>